<keyword evidence="2" id="KW-1185">Reference proteome</keyword>
<dbReference type="PANTHER" id="PTHR47199">
    <property type="entry name" value="PHOTOSYSTEM II STABILITY/ASSEMBLY FACTOR HCF136, CHLOROPLASTIC"/>
    <property type="match status" value="1"/>
</dbReference>
<name>A0A8J3B6E7_9ACTN</name>
<dbReference type="SUPFAM" id="SSF110296">
    <property type="entry name" value="Oligoxyloglucan reducing end-specific cellobiohydrolase"/>
    <property type="match status" value="1"/>
</dbReference>
<dbReference type="Gene3D" id="2.130.10.10">
    <property type="entry name" value="YVTN repeat-like/Quinoprotein amine dehydrogenase"/>
    <property type="match status" value="2"/>
</dbReference>
<dbReference type="AlphaFoldDB" id="A0A8J3B6E7"/>
<dbReference type="InterPro" id="IPR002860">
    <property type="entry name" value="BNR_rpt"/>
</dbReference>
<dbReference type="Pfam" id="PF02012">
    <property type="entry name" value="BNR"/>
    <property type="match status" value="1"/>
</dbReference>
<comment type="caution">
    <text evidence="1">The sequence shown here is derived from an EMBL/GenBank/DDBJ whole genome shotgun (WGS) entry which is preliminary data.</text>
</comment>
<dbReference type="Proteomes" id="UP000649739">
    <property type="component" value="Unassembled WGS sequence"/>
</dbReference>
<dbReference type="PANTHER" id="PTHR47199:SF2">
    <property type="entry name" value="PHOTOSYSTEM II STABILITY_ASSEMBLY FACTOR HCF136, CHLOROPLASTIC"/>
    <property type="match status" value="1"/>
</dbReference>
<organism evidence="1 2">
    <name type="scientific">Pilimelia anulata</name>
    <dbReference type="NCBI Taxonomy" id="53371"/>
    <lineage>
        <taxon>Bacteria</taxon>
        <taxon>Bacillati</taxon>
        <taxon>Actinomycetota</taxon>
        <taxon>Actinomycetes</taxon>
        <taxon>Micromonosporales</taxon>
        <taxon>Micromonosporaceae</taxon>
        <taxon>Pilimelia</taxon>
    </lineage>
</organism>
<evidence type="ECO:0000313" key="2">
    <source>
        <dbReference type="Proteomes" id="UP000649739"/>
    </source>
</evidence>
<sequence>MLTVGALAAPAAAAPRDLEWKPSATGSEANLRGLAVVSDRIAWASGLGGAVLRTTDGGATWAAVGPPDTADLDFRDIEAVDENHALALSAGAGALSRIYRTTDGGKTWTETFRSAEDTAFYDCVTFFDTQRGLAVSDPVGGKFRLISTADGGKTWTTSDGPAAAEGEYAFAASGGCLVAPAGAPAGTAVFGSGGTASHYFRTTDHGATWTSAASDFPAAEYGGIFSLAFRGDRGIAVGGDARAAAGVSGGSAVSGDTGGTWALAGAQPADFKSAVAWVSDGRAVAVGPTGSDVTTDNGQSWSTFSASGFNSVGCAAAGACFAVGDKGVAATLAGTR</sequence>
<reference evidence="1" key="2">
    <citation type="submission" date="2020-09" db="EMBL/GenBank/DDBJ databases">
        <authorList>
            <person name="Sun Q."/>
            <person name="Ohkuma M."/>
        </authorList>
    </citation>
    <scope>NUCLEOTIDE SEQUENCE</scope>
    <source>
        <strain evidence="1">JCM 3090</strain>
    </source>
</reference>
<accession>A0A8J3B6E7</accession>
<gene>
    <name evidence="1" type="ORF">GCM10010123_16960</name>
</gene>
<protein>
    <submittedName>
        <fullName evidence="1">Oxidoreductase</fullName>
    </submittedName>
</protein>
<evidence type="ECO:0000313" key="1">
    <source>
        <dbReference type="EMBL" id="GGJ87955.1"/>
    </source>
</evidence>
<reference evidence="1" key="1">
    <citation type="journal article" date="2014" name="Int. J. Syst. Evol. Microbiol.">
        <title>Complete genome sequence of Corynebacterium casei LMG S-19264T (=DSM 44701T), isolated from a smear-ripened cheese.</title>
        <authorList>
            <consortium name="US DOE Joint Genome Institute (JGI-PGF)"/>
            <person name="Walter F."/>
            <person name="Albersmeier A."/>
            <person name="Kalinowski J."/>
            <person name="Ruckert C."/>
        </authorList>
    </citation>
    <scope>NUCLEOTIDE SEQUENCE</scope>
    <source>
        <strain evidence="1">JCM 3090</strain>
    </source>
</reference>
<proteinExistence type="predicted"/>
<dbReference type="EMBL" id="BMQB01000003">
    <property type="protein sequence ID" value="GGJ87955.1"/>
    <property type="molecule type" value="Genomic_DNA"/>
</dbReference>
<dbReference type="InterPro" id="IPR015943">
    <property type="entry name" value="WD40/YVTN_repeat-like_dom_sf"/>
</dbReference>